<dbReference type="EMBL" id="JAAOAS010000608">
    <property type="protein sequence ID" value="KAF5573478.1"/>
    <property type="molecule type" value="Genomic_DNA"/>
</dbReference>
<dbReference type="Proteomes" id="UP000546213">
    <property type="component" value="Unassembled WGS sequence"/>
</dbReference>
<dbReference type="AlphaFoldDB" id="A0A8H5KHM4"/>
<keyword evidence="2" id="KW-1133">Transmembrane helix</keyword>
<protein>
    <submittedName>
        <fullName evidence="3">Uncharacterized protein</fullName>
    </submittedName>
</protein>
<name>A0A8H5KHM4_9HYPO</name>
<feature type="region of interest" description="Disordered" evidence="1">
    <location>
        <begin position="1"/>
        <end position="37"/>
    </location>
</feature>
<accession>A0A8H5KHM4</accession>
<evidence type="ECO:0000313" key="4">
    <source>
        <dbReference type="Proteomes" id="UP000546213"/>
    </source>
</evidence>
<keyword evidence="2" id="KW-0472">Membrane</keyword>
<keyword evidence="2" id="KW-0812">Transmembrane</keyword>
<evidence type="ECO:0000313" key="3">
    <source>
        <dbReference type="EMBL" id="KAF5573478.1"/>
    </source>
</evidence>
<gene>
    <name evidence="3" type="ORF">FPCIR_13965</name>
</gene>
<organism evidence="3 4">
    <name type="scientific">Fusarium pseudocircinatum</name>
    <dbReference type="NCBI Taxonomy" id="56676"/>
    <lineage>
        <taxon>Eukaryota</taxon>
        <taxon>Fungi</taxon>
        <taxon>Dikarya</taxon>
        <taxon>Ascomycota</taxon>
        <taxon>Pezizomycotina</taxon>
        <taxon>Sordariomycetes</taxon>
        <taxon>Hypocreomycetidae</taxon>
        <taxon>Hypocreales</taxon>
        <taxon>Nectriaceae</taxon>
        <taxon>Fusarium</taxon>
        <taxon>Fusarium fujikuroi species complex</taxon>
    </lineage>
</organism>
<sequence>MEESKLGKSSRTSPAEEKNVKPDGAYVQGRDEGKDMAISPPAAHFPLLFSNQICRSMSQNRRRSEYSFVVAFPPILMICAVIFMAASIIVYAAVFFVIEGA</sequence>
<feature type="transmembrane region" description="Helical" evidence="2">
    <location>
        <begin position="66"/>
        <end position="98"/>
    </location>
</feature>
<evidence type="ECO:0000256" key="2">
    <source>
        <dbReference type="SAM" id="Phobius"/>
    </source>
</evidence>
<keyword evidence="4" id="KW-1185">Reference proteome</keyword>
<reference evidence="3 4" key="1">
    <citation type="submission" date="2020-05" db="EMBL/GenBank/DDBJ databases">
        <title>Identification and distribution of gene clusters putatively required for synthesis of sphingolipid metabolism inhibitors in phylogenetically diverse species of the filamentous fungus Fusarium.</title>
        <authorList>
            <person name="Kim H.-S."/>
            <person name="Busman M."/>
            <person name="Brown D.W."/>
            <person name="Divon H."/>
            <person name="Uhlig S."/>
            <person name="Proctor R.H."/>
        </authorList>
    </citation>
    <scope>NUCLEOTIDE SEQUENCE [LARGE SCALE GENOMIC DNA]</scope>
    <source>
        <strain evidence="3 4">NRRL 36939</strain>
    </source>
</reference>
<proteinExistence type="predicted"/>
<comment type="caution">
    <text evidence="3">The sequence shown here is derived from an EMBL/GenBank/DDBJ whole genome shotgun (WGS) entry which is preliminary data.</text>
</comment>
<evidence type="ECO:0000256" key="1">
    <source>
        <dbReference type="SAM" id="MobiDB-lite"/>
    </source>
</evidence>